<organism evidence="2 3">
    <name type="scientific">Orchesella dallaii</name>
    <dbReference type="NCBI Taxonomy" id="48710"/>
    <lineage>
        <taxon>Eukaryota</taxon>
        <taxon>Metazoa</taxon>
        <taxon>Ecdysozoa</taxon>
        <taxon>Arthropoda</taxon>
        <taxon>Hexapoda</taxon>
        <taxon>Collembola</taxon>
        <taxon>Entomobryomorpha</taxon>
        <taxon>Entomobryoidea</taxon>
        <taxon>Orchesellidae</taxon>
        <taxon>Orchesellinae</taxon>
        <taxon>Orchesella</taxon>
    </lineage>
</organism>
<feature type="region of interest" description="Disordered" evidence="1">
    <location>
        <begin position="649"/>
        <end position="689"/>
    </location>
</feature>
<feature type="compositionally biased region" description="Polar residues" evidence="1">
    <location>
        <begin position="1"/>
        <end position="10"/>
    </location>
</feature>
<keyword evidence="3" id="KW-1185">Reference proteome</keyword>
<feature type="compositionally biased region" description="Polar residues" evidence="1">
    <location>
        <begin position="515"/>
        <end position="550"/>
    </location>
</feature>
<feature type="compositionally biased region" description="Polar residues" evidence="1">
    <location>
        <begin position="82"/>
        <end position="91"/>
    </location>
</feature>
<feature type="compositionally biased region" description="Polar residues" evidence="1">
    <location>
        <begin position="170"/>
        <end position="182"/>
    </location>
</feature>
<protein>
    <submittedName>
        <fullName evidence="2">Uncharacterized protein</fullName>
    </submittedName>
</protein>
<proteinExistence type="predicted"/>
<feature type="region of interest" description="Disordered" evidence="1">
    <location>
        <begin position="1"/>
        <end position="637"/>
    </location>
</feature>
<evidence type="ECO:0000313" key="2">
    <source>
        <dbReference type="EMBL" id="CAL8111704.1"/>
    </source>
</evidence>
<feature type="compositionally biased region" description="Basic and acidic residues" evidence="1">
    <location>
        <begin position="433"/>
        <end position="450"/>
    </location>
</feature>
<comment type="caution">
    <text evidence="2">The sequence shown here is derived from an EMBL/GenBank/DDBJ whole genome shotgun (WGS) entry which is preliminary data.</text>
</comment>
<dbReference type="Proteomes" id="UP001642540">
    <property type="component" value="Unassembled WGS sequence"/>
</dbReference>
<feature type="compositionally biased region" description="Low complexity" evidence="1">
    <location>
        <begin position="229"/>
        <end position="244"/>
    </location>
</feature>
<dbReference type="SUPFAM" id="SSF101447">
    <property type="entry name" value="Formin homology 2 domain (FH2 domain)"/>
    <property type="match status" value="1"/>
</dbReference>
<evidence type="ECO:0000313" key="3">
    <source>
        <dbReference type="Proteomes" id="UP001642540"/>
    </source>
</evidence>
<feature type="compositionally biased region" description="Basic and acidic residues" evidence="1">
    <location>
        <begin position="414"/>
        <end position="426"/>
    </location>
</feature>
<feature type="compositionally biased region" description="Low complexity" evidence="1">
    <location>
        <begin position="563"/>
        <end position="574"/>
    </location>
</feature>
<feature type="compositionally biased region" description="Basic and acidic residues" evidence="1">
    <location>
        <begin position="59"/>
        <end position="78"/>
    </location>
</feature>
<feature type="compositionally biased region" description="Polar residues" evidence="1">
    <location>
        <begin position="322"/>
        <end position="358"/>
    </location>
</feature>
<sequence>MKKSGESSSDGEAKNNKNQPSSKNKEKPHSRRRASLVNKKEMSIRNVKINVGVIPSSAGHDEPPPLSRRSDQEGRQIDEEAPSSTQPNVQPQPEAAKKETADFYSDPTSLNEEGLGLDDTNHYSVHRRSSSQEPKETPRTPSHMEGDVYKAKRASDFMPSLPIPGVKFPVTNSPRGPSSSDVQVRRRSLSESRTISDSDVVKADESSIGRQQSSNKSPRSTETGTQSNRPATAASATQRATTRRVIQSPRLQGEPQSFGGEKFLAKTYGPQDTNKETIKVQIAVAGPSQRAADKSPSGRALTFEREPNATQILSGPSRHDSQQPAGESNRDTMSTTKVQHQPGSKQATNETPKGTTASPGIENPIREAEDGGIESNMPTSNQIQTRIPQSETGSEVQPKSPEEMHTSPLQPSSDSRRSSGNEDRPDRKHPRRVTIDSRRQPDIIEEDASKFHTATRGPQPISKDKVKAEIIVVRPRKGSDEKDEASNTTHGHDLDAVETESAQIEAQTPDKAPMQSRSSEPNEAPQEATSTPEPKLSAETSVQPRLSKQETLPAEVKSQTNRSTTPTAPAPTSSQSHHQREPPKPQPSKMQYIAPLKPKTERARHPQRVLITPQRLPATHQEGPNFQTTTYGPFDTTKRGIKAEITIAKPKEVEAPPLPPPLPPPPPPEEKPIIPEPPPPPPPPPPPLVVEEITEEKRRQSNDIPSPELIEDTNIDAMDILKKFGIPDQTKALEDLLDKETVHFDFGGLMRQYYSYVLRSYCLINMQDRYRGSSKFSDCFTSIDIARVGTREEEMEKNTKMKLRRLDDKREKLRKVSVDDDHFNYLKNIANNQTCLLPLTIVQLMNEQMAPILEDIFRFYGKNLGTEHKCTKVAGFHYVKIRKRVAMYNYICGGSTMNEDLTSFYKYST</sequence>
<feature type="compositionally biased region" description="Polar residues" evidence="1">
    <location>
        <begin position="376"/>
        <end position="397"/>
    </location>
</feature>
<evidence type="ECO:0000256" key="1">
    <source>
        <dbReference type="SAM" id="MobiDB-lite"/>
    </source>
</evidence>
<feature type="compositionally biased region" description="Pro residues" evidence="1">
    <location>
        <begin position="656"/>
        <end position="667"/>
    </location>
</feature>
<accession>A0ABP1QYZ0</accession>
<feature type="compositionally biased region" description="Basic and acidic residues" evidence="1">
    <location>
        <begin position="188"/>
        <end position="207"/>
    </location>
</feature>
<gene>
    <name evidence="2" type="ORF">ODALV1_LOCUS15281</name>
</gene>
<name>A0ABP1QYZ0_9HEXA</name>
<feature type="compositionally biased region" description="Pro residues" evidence="1">
    <location>
        <begin position="674"/>
        <end position="688"/>
    </location>
</feature>
<feature type="compositionally biased region" description="Basic and acidic residues" evidence="1">
    <location>
        <begin position="133"/>
        <end position="155"/>
    </location>
</feature>
<feature type="compositionally biased region" description="Polar residues" evidence="1">
    <location>
        <begin position="622"/>
        <end position="631"/>
    </location>
</feature>
<feature type="compositionally biased region" description="Polar residues" evidence="1">
    <location>
        <begin position="208"/>
        <end position="228"/>
    </location>
</feature>
<reference evidence="2 3" key="1">
    <citation type="submission" date="2024-08" db="EMBL/GenBank/DDBJ databases">
        <authorList>
            <person name="Cucini C."/>
            <person name="Frati F."/>
        </authorList>
    </citation>
    <scope>NUCLEOTIDE SEQUENCE [LARGE SCALE GENOMIC DNA]</scope>
</reference>
<dbReference type="EMBL" id="CAXLJM020000046">
    <property type="protein sequence ID" value="CAL8111704.1"/>
    <property type="molecule type" value="Genomic_DNA"/>
</dbReference>